<dbReference type="Proteomes" id="UP000054422">
    <property type="component" value="Unassembled WGS sequence"/>
</dbReference>
<dbReference type="RefSeq" id="WP_035889723.1">
    <property type="nucleotide sequence ID" value="NZ_JNCF01000025.1"/>
</dbReference>
<dbReference type="AlphaFoldDB" id="A0A0A2SUH9"/>
<accession>A0A0A2SUH9</accession>
<evidence type="ECO:0000313" key="1">
    <source>
        <dbReference type="EMBL" id="KGP63104.1"/>
    </source>
</evidence>
<name>A0A0A2SUH9_9GAMM</name>
<organism evidence="1 2">
    <name type="scientific">Legionella norrlandica</name>
    <dbReference type="NCBI Taxonomy" id="1498499"/>
    <lineage>
        <taxon>Bacteria</taxon>
        <taxon>Pseudomonadati</taxon>
        <taxon>Pseudomonadota</taxon>
        <taxon>Gammaproteobacteria</taxon>
        <taxon>Legionellales</taxon>
        <taxon>Legionellaceae</taxon>
        <taxon>Legionella</taxon>
    </lineage>
</organism>
<evidence type="ECO:0008006" key="3">
    <source>
        <dbReference type="Google" id="ProtNLM"/>
    </source>
</evidence>
<dbReference type="STRING" id="1498499.EP47_07520"/>
<proteinExistence type="predicted"/>
<reference evidence="1 2" key="1">
    <citation type="submission" date="2014-05" db="EMBL/GenBank/DDBJ databases">
        <authorList>
            <person name="Rizzardi K."/>
            <person name="Winiecka-Krusnell J."/>
            <person name="Ramliden M."/>
            <person name="Alm E."/>
            <person name="Andersson S."/>
            <person name="Byfors S."/>
        </authorList>
    </citation>
    <scope>NUCLEOTIDE SEQUENCE [LARGE SCALE GENOMIC DNA]</scope>
    <source>
        <strain evidence="1 2">LEGN</strain>
    </source>
</reference>
<gene>
    <name evidence="1" type="ORF">EP47_07520</name>
</gene>
<comment type="caution">
    <text evidence="1">The sequence shown here is derived from an EMBL/GenBank/DDBJ whole genome shotgun (WGS) entry which is preliminary data.</text>
</comment>
<protein>
    <recommendedName>
        <fullName evidence="3">Type IV secretion protein Dot</fullName>
    </recommendedName>
</protein>
<evidence type="ECO:0000313" key="2">
    <source>
        <dbReference type="Proteomes" id="UP000054422"/>
    </source>
</evidence>
<sequence>MAKFKASDKPVEGLTALKKYMEEQTLKMESAPNNEERDQFLVDTLSEYSEKMGSLSTIYKEGDEEVEKLKVEVRQLYEPLSDLFNQKYPLKLVGEVRTDLEKQRKRREVEQLNLEPCKLESEAQRSQQYEGTFKKIDEIIENLSIKIAGVDKHKYKKAYEVADTLIANLLEARVQYETDLRENKISSIQARNNFKSACQLAIDSAKPVLEKDLGWGDYLKNLMKCLANAVITVVSLGFSRGFFTYARSESIQAVEQAEKDLELEQTTPSCCK</sequence>
<dbReference type="OrthoDB" id="5652692at2"/>
<dbReference type="EMBL" id="JNCF01000025">
    <property type="protein sequence ID" value="KGP63104.1"/>
    <property type="molecule type" value="Genomic_DNA"/>
</dbReference>
<keyword evidence="2" id="KW-1185">Reference proteome</keyword>